<sequence>MGAHIKKIRVLKALVLVVLVMVVSPQWRLCVFANAEEEVGSKSSNDTTTTTTKDDGEKRRIFGGIFSSWFSEGQKQTRTPSFVGKCRERCKGLNVSSWGPMCDTKNNATYANECWFRCTHDLEESSGDVQSLSVLEEGACAFFFDPMKRACVYEACLGAKDLMEFQP</sequence>
<name>K8EL56_9CHLO</name>
<dbReference type="SUPFAM" id="SSF100895">
    <property type="entry name" value="Kazal-type serine protease inhibitors"/>
    <property type="match status" value="1"/>
</dbReference>
<dbReference type="AlphaFoldDB" id="K8EL56"/>
<dbReference type="KEGG" id="bpg:Bathy12g01810"/>
<protein>
    <recommendedName>
        <fullName evidence="4">Kazal-like domain-containing protein</fullName>
    </recommendedName>
</protein>
<accession>K8EL56</accession>
<proteinExistence type="predicted"/>
<dbReference type="RefSeq" id="XP_007509817.1">
    <property type="nucleotide sequence ID" value="XM_007509755.1"/>
</dbReference>
<dbReference type="InterPro" id="IPR036058">
    <property type="entry name" value="Kazal_dom_sf"/>
</dbReference>
<feature type="signal peptide" evidence="1">
    <location>
        <begin position="1"/>
        <end position="25"/>
    </location>
</feature>
<keyword evidence="3" id="KW-1185">Reference proteome</keyword>
<feature type="chain" id="PRO_5003917246" description="Kazal-like domain-containing protein" evidence="1">
    <location>
        <begin position="26"/>
        <end position="167"/>
    </location>
</feature>
<evidence type="ECO:0000313" key="2">
    <source>
        <dbReference type="EMBL" id="CCO18932.1"/>
    </source>
</evidence>
<keyword evidence="1" id="KW-0732">Signal</keyword>
<dbReference type="GeneID" id="19012398"/>
<dbReference type="EMBL" id="FO082267">
    <property type="protein sequence ID" value="CCO18932.1"/>
    <property type="molecule type" value="Genomic_DNA"/>
</dbReference>
<evidence type="ECO:0000313" key="3">
    <source>
        <dbReference type="Proteomes" id="UP000198341"/>
    </source>
</evidence>
<dbReference type="Proteomes" id="UP000198341">
    <property type="component" value="Chromosome 12"/>
</dbReference>
<evidence type="ECO:0000256" key="1">
    <source>
        <dbReference type="SAM" id="SignalP"/>
    </source>
</evidence>
<gene>
    <name evidence="2" type="ordered locus">Bathy12g01810</name>
</gene>
<evidence type="ECO:0008006" key="4">
    <source>
        <dbReference type="Google" id="ProtNLM"/>
    </source>
</evidence>
<organism evidence="2 3">
    <name type="scientific">Bathycoccus prasinos</name>
    <dbReference type="NCBI Taxonomy" id="41875"/>
    <lineage>
        <taxon>Eukaryota</taxon>
        <taxon>Viridiplantae</taxon>
        <taxon>Chlorophyta</taxon>
        <taxon>Mamiellophyceae</taxon>
        <taxon>Mamiellales</taxon>
        <taxon>Bathycoccaceae</taxon>
        <taxon>Bathycoccus</taxon>
    </lineage>
</organism>
<reference evidence="2 3" key="1">
    <citation type="submission" date="2011-10" db="EMBL/GenBank/DDBJ databases">
        <authorList>
            <person name="Genoscope - CEA"/>
        </authorList>
    </citation>
    <scope>NUCLEOTIDE SEQUENCE [LARGE SCALE GENOMIC DNA]</scope>
    <source>
        <strain evidence="2 3">RCC 1105</strain>
    </source>
</reference>